<dbReference type="Gene3D" id="3.80.10.10">
    <property type="entry name" value="Ribonuclease Inhibitor"/>
    <property type="match status" value="1"/>
</dbReference>
<comment type="caution">
    <text evidence="2">The sequence shown here is derived from an EMBL/GenBank/DDBJ whole genome shotgun (WGS) entry which is preliminary data.</text>
</comment>
<dbReference type="Proteomes" id="UP000605846">
    <property type="component" value="Unassembled WGS sequence"/>
</dbReference>
<sequence>MSRNERCKSAEPVSMSISHTQQLPPEIVELIAKNLSTKDQYECLRVCKDWYKEFRRALYRAVYIRTRWQFKALYRSLLLTQERQDPLGHLIREFKLNHKLGMSVKEMHCLPILCPFLVAIDSNWRMWRHLPDQSRALKLFKNIKRFSALKYCNDARAILEAHADRLTHLHLRHRVLTRWQGLEFPAIALIRAKNLTHLELSGITEDFYDENRHITISTSDLEVINFLCENLRHLALTRVRLVYKEHTLRGTANKEREGLHLRSLSLDNCKMDCAEWIVYLANNYRKLESLYWSLDFNNPALSDEPALAEKGLLLLAQNATKLRKLTFRCMLGQCWPGAAFFTTLKQNGALLEDISLDFWTYPEPTIMDMATFDAMIRTCSKNLRALKMDLWLGLEKEIEFILQPLSAFPILKLDLVGSGDVDNYLHTDLEIDVILDCLAYLKDLKITRIALKIRNRHITENHGLLSLALNLVGIRPELIEYVAHRCPRLKNLGIHNSTWAQPYGDLSTRMKLDMPNHIFEKVDIARLNLGFPMDDGSLRRFSGSAVLALTQLEKIKHICQRRNIQTEKSKLTRWYHLHNMDEFNPISKALRRLGDREILAMTGYQLLPDDLDAFDDSSISLTYKKWDQWWMDIPFGYIDLTCRSIEEVRFDTCIIK</sequence>
<proteinExistence type="predicted"/>
<dbReference type="EMBL" id="JABAYA010000162">
    <property type="protein sequence ID" value="KAF7723143.1"/>
    <property type="molecule type" value="Genomic_DNA"/>
</dbReference>
<keyword evidence="3" id="KW-1185">Reference proteome</keyword>
<dbReference type="InterPro" id="IPR036047">
    <property type="entry name" value="F-box-like_dom_sf"/>
</dbReference>
<dbReference type="SUPFAM" id="SSF81383">
    <property type="entry name" value="F-box domain"/>
    <property type="match status" value="1"/>
</dbReference>
<dbReference type="Pfam" id="PF12937">
    <property type="entry name" value="F-box-like"/>
    <property type="match status" value="1"/>
</dbReference>
<dbReference type="GO" id="GO:0019005">
    <property type="term" value="C:SCF ubiquitin ligase complex"/>
    <property type="evidence" value="ECO:0007669"/>
    <property type="project" value="TreeGrafter"/>
</dbReference>
<dbReference type="OrthoDB" id="2231428at2759"/>
<dbReference type="CDD" id="cd09917">
    <property type="entry name" value="F-box_SF"/>
    <property type="match status" value="1"/>
</dbReference>
<dbReference type="InterPro" id="IPR001810">
    <property type="entry name" value="F-box_dom"/>
</dbReference>
<protein>
    <recommendedName>
        <fullName evidence="1">F-box domain-containing protein</fullName>
    </recommendedName>
</protein>
<dbReference type="AlphaFoldDB" id="A0A8H7BIH8"/>
<reference evidence="2" key="1">
    <citation type="submission" date="2020-01" db="EMBL/GenBank/DDBJ databases">
        <title>Genome Sequencing of Three Apophysomyces-Like Fungal Strains Confirms a Novel Fungal Genus in the Mucoromycota with divergent Burkholderia-like Endosymbiotic Bacteria.</title>
        <authorList>
            <person name="Stajich J.E."/>
            <person name="Macias A.M."/>
            <person name="Carter-House D."/>
            <person name="Lovett B."/>
            <person name="Kasson L.R."/>
            <person name="Berry K."/>
            <person name="Grigoriev I."/>
            <person name="Chang Y."/>
            <person name="Spatafora J."/>
            <person name="Kasson M.T."/>
        </authorList>
    </citation>
    <scope>NUCLEOTIDE SEQUENCE</scope>
    <source>
        <strain evidence="2">NRRL A-21654</strain>
    </source>
</reference>
<accession>A0A8H7BIH8</accession>
<feature type="domain" description="F-box" evidence="1">
    <location>
        <begin position="21"/>
        <end position="65"/>
    </location>
</feature>
<dbReference type="SUPFAM" id="SSF52047">
    <property type="entry name" value="RNI-like"/>
    <property type="match status" value="1"/>
</dbReference>
<evidence type="ECO:0000259" key="1">
    <source>
        <dbReference type="Pfam" id="PF12937"/>
    </source>
</evidence>
<gene>
    <name evidence="2" type="ORF">EC973_002325</name>
</gene>
<dbReference type="GO" id="GO:0031146">
    <property type="term" value="P:SCF-dependent proteasomal ubiquitin-dependent protein catabolic process"/>
    <property type="evidence" value="ECO:0007669"/>
    <property type="project" value="TreeGrafter"/>
</dbReference>
<evidence type="ECO:0000313" key="3">
    <source>
        <dbReference type="Proteomes" id="UP000605846"/>
    </source>
</evidence>
<dbReference type="Gene3D" id="1.20.1280.50">
    <property type="match status" value="1"/>
</dbReference>
<dbReference type="PANTHER" id="PTHR13318">
    <property type="entry name" value="PARTNER OF PAIRED, ISOFORM B-RELATED"/>
    <property type="match status" value="1"/>
</dbReference>
<organism evidence="2 3">
    <name type="scientific">Apophysomyces ossiformis</name>
    <dbReference type="NCBI Taxonomy" id="679940"/>
    <lineage>
        <taxon>Eukaryota</taxon>
        <taxon>Fungi</taxon>
        <taxon>Fungi incertae sedis</taxon>
        <taxon>Mucoromycota</taxon>
        <taxon>Mucoromycotina</taxon>
        <taxon>Mucoromycetes</taxon>
        <taxon>Mucorales</taxon>
        <taxon>Mucorineae</taxon>
        <taxon>Mucoraceae</taxon>
        <taxon>Apophysomyces</taxon>
    </lineage>
</organism>
<dbReference type="InterPro" id="IPR032675">
    <property type="entry name" value="LRR_dom_sf"/>
</dbReference>
<evidence type="ECO:0000313" key="2">
    <source>
        <dbReference type="EMBL" id="KAF7723143.1"/>
    </source>
</evidence>
<name>A0A8H7BIH8_9FUNG</name>